<dbReference type="GO" id="GO:0016740">
    <property type="term" value="F:transferase activity"/>
    <property type="evidence" value="ECO:0007669"/>
    <property type="project" value="UniProtKB-KW"/>
</dbReference>
<organism evidence="3 4">
    <name type="scientific">Helicobacter pylori NY40</name>
    <dbReference type="NCBI Taxonomy" id="1426844"/>
    <lineage>
        <taxon>Bacteria</taxon>
        <taxon>Pseudomonadati</taxon>
        <taxon>Campylobacterota</taxon>
        <taxon>Epsilonproteobacteria</taxon>
        <taxon>Campylobacterales</taxon>
        <taxon>Helicobacteraceae</taxon>
        <taxon>Helicobacter</taxon>
    </lineage>
</organism>
<evidence type="ECO:0000313" key="4">
    <source>
        <dbReference type="Proteomes" id="UP000031662"/>
    </source>
</evidence>
<dbReference type="InterPro" id="IPR035107">
    <property type="entry name" value="tRNA_thiolation_TtcA_Ctu1"/>
</dbReference>
<evidence type="ECO:0000256" key="1">
    <source>
        <dbReference type="ARBA" id="ARBA00022679"/>
    </source>
</evidence>
<dbReference type="PIRSF" id="PIRSF004976">
    <property type="entry name" value="ATPase_YdaO"/>
    <property type="match status" value="1"/>
</dbReference>
<dbReference type="GO" id="GO:0008033">
    <property type="term" value="P:tRNA processing"/>
    <property type="evidence" value="ECO:0007669"/>
    <property type="project" value="InterPro"/>
</dbReference>
<reference evidence="3 4" key="1">
    <citation type="submission" date="2013-11" db="EMBL/GenBank/DDBJ databases">
        <title>Estimation of Helicobacter pylori bacteriophage ecology using H. pylori isolates.</title>
        <authorList>
            <person name="Uchiyama J."/>
            <person name="Takemura-Uchiyama I."/>
            <person name="Ujihara T."/>
            <person name="Matsuzaki S."/>
        </authorList>
    </citation>
    <scope>NUCLEOTIDE SEQUENCE [LARGE SCALE GENOMIC DNA]</scope>
    <source>
        <strain evidence="3 4">NY40</strain>
    </source>
</reference>
<dbReference type="SUPFAM" id="SSF52402">
    <property type="entry name" value="Adenine nucleotide alpha hydrolases-like"/>
    <property type="match status" value="1"/>
</dbReference>
<dbReference type="RefSeq" id="WP_041049721.1">
    <property type="nucleotide sequence ID" value="NZ_AP014523.1"/>
</dbReference>
<evidence type="ECO:0000313" key="3">
    <source>
        <dbReference type="EMBL" id="BAO97196.1"/>
    </source>
</evidence>
<evidence type="ECO:0000259" key="2">
    <source>
        <dbReference type="Pfam" id="PF01171"/>
    </source>
</evidence>
<dbReference type="Pfam" id="PF01171">
    <property type="entry name" value="ATP_bind_3"/>
    <property type="match status" value="1"/>
</dbReference>
<dbReference type="CDD" id="cd24138">
    <property type="entry name" value="TtcA-like"/>
    <property type="match status" value="1"/>
</dbReference>
<name>A0A060PYM3_HELPX</name>
<dbReference type="InterPro" id="IPR011063">
    <property type="entry name" value="TilS/TtcA_N"/>
</dbReference>
<protein>
    <submittedName>
        <fullName evidence="3">tRNA Cytosine 32-2-thiocytidine synthetase</fullName>
    </submittedName>
</protein>
<dbReference type="HOGENOM" id="CLU_026481_5_1_7"/>
<dbReference type="InterPro" id="IPR014729">
    <property type="entry name" value="Rossmann-like_a/b/a_fold"/>
</dbReference>
<sequence>MAYEISKKVLHIVGKTNATYKLIEEGDKILLGLSGGKDSIMLACILARMQKHAPFKFDFKAVTVHYGLGENLKWLSDLCEEQGIEHEIIYTQIATTINEKRREKSSFCSFCSRLRRGTLYSKALEEGYNKVAIAHHLDDAVESFFMNFTYNGSLRSMPPIYRAENGLLVIRPLIKVREASSIHFVTSQNIPVAPDCNCPAKQPTSDKPPIARLATKNFLKEMQNLHPHFFDSLENAFNNVQASSFSDARYLDA</sequence>
<accession>A0A060PYM3</accession>
<feature type="domain" description="tRNA(Ile)-lysidine/2-thiocytidine synthase N-terminal" evidence="2">
    <location>
        <begin position="28"/>
        <end position="195"/>
    </location>
</feature>
<dbReference type="PANTHER" id="PTHR43686">
    <property type="entry name" value="SULFURTRANSFERASE-RELATED"/>
    <property type="match status" value="1"/>
</dbReference>
<keyword evidence="1" id="KW-0808">Transferase</keyword>
<dbReference type="Gene3D" id="3.40.50.620">
    <property type="entry name" value="HUPs"/>
    <property type="match status" value="1"/>
</dbReference>
<dbReference type="EMBL" id="AP014523">
    <property type="protein sequence ID" value="BAO97196.1"/>
    <property type="molecule type" value="Genomic_DNA"/>
</dbReference>
<dbReference type="Proteomes" id="UP000031662">
    <property type="component" value="Chromosome"/>
</dbReference>
<dbReference type="AlphaFoldDB" id="A0A060PYM3"/>
<proteinExistence type="predicted"/>
<dbReference type="PANTHER" id="PTHR43686:SF1">
    <property type="entry name" value="AMINOTRAN_5 DOMAIN-CONTAINING PROTEIN"/>
    <property type="match status" value="1"/>
</dbReference>
<gene>
    <name evidence="3" type="ORF">NY40_0166</name>
</gene>